<dbReference type="Proteomes" id="UP000746612">
    <property type="component" value="Unassembled WGS sequence"/>
</dbReference>
<sequence>MEKRKQVEAIVASWCGDTMRRAVISAEHRLPSSIAMTLDIAHITENISTTGFWIQEDAHIGALIDSIIRTDS</sequence>
<gene>
    <name evidence="1" type="ORF">MDCFG202_LOCUS92432</name>
</gene>
<organism evidence="1 2">
    <name type="scientific">Gibberella zeae</name>
    <name type="common">Wheat head blight fungus</name>
    <name type="synonym">Fusarium graminearum</name>
    <dbReference type="NCBI Taxonomy" id="5518"/>
    <lineage>
        <taxon>Eukaryota</taxon>
        <taxon>Fungi</taxon>
        <taxon>Dikarya</taxon>
        <taxon>Ascomycota</taxon>
        <taxon>Pezizomycotina</taxon>
        <taxon>Sordariomycetes</taxon>
        <taxon>Hypocreomycetidae</taxon>
        <taxon>Hypocreales</taxon>
        <taxon>Nectriaceae</taxon>
        <taxon>Fusarium</taxon>
    </lineage>
</organism>
<evidence type="ECO:0000313" key="1">
    <source>
        <dbReference type="EMBL" id="CAG1970826.1"/>
    </source>
</evidence>
<proteinExistence type="predicted"/>
<reference evidence="1" key="1">
    <citation type="submission" date="2021-03" db="EMBL/GenBank/DDBJ databases">
        <authorList>
            <person name="Alouane T."/>
            <person name="Langin T."/>
            <person name="Bonhomme L."/>
        </authorList>
    </citation>
    <scope>NUCLEOTIDE SEQUENCE</scope>
    <source>
        <strain evidence="1">MDC_Fg202</strain>
    </source>
</reference>
<dbReference type="EMBL" id="CAJPIJ010000087">
    <property type="protein sequence ID" value="CAG1970826.1"/>
    <property type="molecule type" value="Genomic_DNA"/>
</dbReference>
<comment type="caution">
    <text evidence="1">The sequence shown here is derived from an EMBL/GenBank/DDBJ whole genome shotgun (WGS) entry which is preliminary data.</text>
</comment>
<evidence type="ECO:0000313" key="2">
    <source>
        <dbReference type="Proteomes" id="UP000746612"/>
    </source>
</evidence>
<accession>A0A9N8RAT3</accession>
<name>A0A9N8RAT3_GIBZA</name>
<protein>
    <submittedName>
        <fullName evidence="1">Uncharacterized protein</fullName>
    </submittedName>
</protein>
<dbReference type="AlphaFoldDB" id="A0A9N8RAT3"/>